<name>A0ABQ5XFZ8_9GAMM</name>
<evidence type="ECO:0000313" key="4">
    <source>
        <dbReference type="Proteomes" id="UP001156627"/>
    </source>
</evidence>
<reference evidence="4" key="1">
    <citation type="journal article" date="2019" name="Int. J. Syst. Evol. Microbiol.">
        <title>The Global Catalogue of Microorganisms (GCM) 10K type strain sequencing project: providing services to taxonomists for standard genome sequencing and annotation.</title>
        <authorList>
            <consortium name="The Broad Institute Genomics Platform"/>
            <consortium name="The Broad Institute Genome Sequencing Center for Infectious Disease"/>
            <person name="Wu L."/>
            <person name="Ma J."/>
        </authorList>
    </citation>
    <scope>NUCLEOTIDE SEQUENCE [LARGE SCALE GENOMIC DNA]</scope>
    <source>
        <strain evidence="4">NBRC 111981</strain>
    </source>
</reference>
<keyword evidence="4" id="KW-1185">Reference proteome</keyword>
<dbReference type="EMBL" id="BSOA01000034">
    <property type="protein sequence ID" value="GLQ89445.1"/>
    <property type="molecule type" value="Genomic_DNA"/>
</dbReference>
<sequence>MRVGLDYRPVTVAPSSGIARQVLALERALQQHADDLLLRFTAAPLQHPHRQFAHCPIEGSPLHGLHRPAQRLRFEHAFLPEALRAKRIQLYIATANSGLPIGRRPVGMRQVLMLHDVFQLTLRNRHTSLLKAALYCALDRAAIRYAIARADAIWVPSRYTAKETTRMFPAHASKLRVLPNAVAPLPDAPAPASFTATLPGRYWLVVGSREPRKNIAWFLRVWHATSRHRPSLPQLLIVGAATDVPTELRHLPGLHWRTDVDDVALAQLYRGAERLWQPSYAEGFGLPVVEALSCGTPVAVAQGSALDEVTPLPAPRFDPHDGAALARLMMALDGAAPELSAQACRAAAAAYTPAAYTQHVGELLEEWRR</sequence>
<dbReference type="Proteomes" id="UP001156627">
    <property type="component" value="Unassembled WGS sequence"/>
</dbReference>
<feature type="domain" description="Glycosyltransferase subfamily 4-like N-terminal" evidence="2">
    <location>
        <begin position="16"/>
        <end position="182"/>
    </location>
</feature>
<dbReference type="RefSeq" id="WP_284332876.1">
    <property type="nucleotide sequence ID" value="NZ_BSOA01000034.1"/>
</dbReference>
<comment type="caution">
    <text evidence="3">The sequence shown here is derived from an EMBL/GenBank/DDBJ whole genome shotgun (WGS) entry which is preliminary data.</text>
</comment>
<proteinExistence type="predicted"/>
<dbReference type="InterPro" id="IPR028098">
    <property type="entry name" value="Glyco_trans_4-like_N"/>
</dbReference>
<organism evidence="3 4">
    <name type="scientific">Dyella flagellata</name>
    <dbReference type="NCBI Taxonomy" id="1867833"/>
    <lineage>
        <taxon>Bacteria</taxon>
        <taxon>Pseudomonadati</taxon>
        <taxon>Pseudomonadota</taxon>
        <taxon>Gammaproteobacteria</taxon>
        <taxon>Lysobacterales</taxon>
        <taxon>Rhodanobacteraceae</taxon>
        <taxon>Dyella</taxon>
    </lineage>
</organism>
<dbReference type="PANTHER" id="PTHR46401">
    <property type="entry name" value="GLYCOSYLTRANSFERASE WBBK-RELATED"/>
    <property type="match status" value="1"/>
</dbReference>
<dbReference type="Pfam" id="PF13692">
    <property type="entry name" value="Glyco_trans_1_4"/>
    <property type="match status" value="1"/>
</dbReference>
<dbReference type="SUPFAM" id="SSF53756">
    <property type="entry name" value="UDP-Glycosyltransferase/glycogen phosphorylase"/>
    <property type="match status" value="1"/>
</dbReference>
<evidence type="ECO:0000313" key="3">
    <source>
        <dbReference type="EMBL" id="GLQ89445.1"/>
    </source>
</evidence>
<dbReference type="Gene3D" id="3.40.50.2000">
    <property type="entry name" value="Glycogen Phosphorylase B"/>
    <property type="match status" value="2"/>
</dbReference>
<keyword evidence="1" id="KW-0808">Transferase</keyword>
<protein>
    <submittedName>
        <fullName evidence="3">Biofilm formation protein PslI</fullName>
    </submittedName>
</protein>
<dbReference type="PANTHER" id="PTHR46401:SF2">
    <property type="entry name" value="GLYCOSYLTRANSFERASE WBBK-RELATED"/>
    <property type="match status" value="1"/>
</dbReference>
<evidence type="ECO:0000259" key="2">
    <source>
        <dbReference type="Pfam" id="PF13439"/>
    </source>
</evidence>
<accession>A0ABQ5XFZ8</accession>
<dbReference type="Pfam" id="PF13439">
    <property type="entry name" value="Glyco_transf_4"/>
    <property type="match status" value="1"/>
</dbReference>
<gene>
    <name evidence="3" type="primary">pslI</name>
    <name evidence="3" type="ORF">GCM10007898_30180</name>
</gene>
<evidence type="ECO:0000256" key="1">
    <source>
        <dbReference type="ARBA" id="ARBA00022679"/>
    </source>
</evidence>
<dbReference type="CDD" id="cd03809">
    <property type="entry name" value="GT4_MtfB-like"/>
    <property type="match status" value="1"/>
</dbReference>